<evidence type="ECO:0000256" key="1">
    <source>
        <dbReference type="ARBA" id="ARBA00022475"/>
    </source>
</evidence>
<evidence type="ECO:0000256" key="7">
    <source>
        <dbReference type="HAMAP-Rule" id="MF_02065"/>
    </source>
</evidence>
<dbReference type="AlphaFoldDB" id="A0A4R3K9V6"/>
<dbReference type="Gene3D" id="3.30.1490.480">
    <property type="entry name" value="Endolytic murein transglycosylase"/>
    <property type="match status" value="2"/>
</dbReference>
<keyword evidence="9" id="KW-1185">Reference proteome</keyword>
<evidence type="ECO:0000256" key="5">
    <source>
        <dbReference type="ARBA" id="ARBA00023239"/>
    </source>
</evidence>
<dbReference type="RefSeq" id="WP_165874466.1">
    <property type="nucleotide sequence ID" value="NZ_SMAA01000006.1"/>
</dbReference>
<keyword evidence="3 7" id="KW-1133">Transmembrane helix</keyword>
<proteinExistence type="inferred from homology"/>
<keyword evidence="4 7" id="KW-0472">Membrane</keyword>
<evidence type="ECO:0000256" key="2">
    <source>
        <dbReference type="ARBA" id="ARBA00022692"/>
    </source>
</evidence>
<comment type="similarity">
    <text evidence="7">Belongs to the transglycosylase MltG family.</text>
</comment>
<keyword evidence="1 7" id="KW-1003">Cell membrane</keyword>
<keyword evidence="2 7" id="KW-0812">Transmembrane</keyword>
<organism evidence="8 9">
    <name type="scientific">Pectinatus cerevisiiphilus</name>
    <dbReference type="NCBI Taxonomy" id="86956"/>
    <lineage>
        <taxon>Bacteria</taxon>
        <taxon>Bacillati</taxon>
        <taxon>Bacillota</taxon>
        <taxon>Negativicutes</taxon>
        <taxon>Selenomonadales</taxon>
        <taxon>Selenomonadaceae</taxon>
        <taxon>Pectinatus</taxon>
    </lineage>
</organism>
<dbReference type="GO" id="GO:0008932">
    <property type="term" value="F:lytic endotransglycosylase activity"/>
    <property type="evidence" value="ECO:0007669"/>
    <property type="project" value="UniProtKB-UniRule"/>
</dbReference>
<dbReference type="GO" id="GO:0005886">
    <property type="term" value="C:plasma membrane"/>
    <property type="evidence" value="ECO:0007669"/>
    <property type="project" value="UniProtKB-SubCell"/>
</dbReference>
<protein>
    <recommendedName>
        <fullName evidence="7">Endolytic murein transglycosylase</fullName>
        <ecNumber evidence="7">4.2.2.29</ecNumber>
    </recommendedName>
    <alternativeName>
        <fullName evidence="7">Peptidoglycan lytic transglycosylase</fullName>
    </alternativeName>
    <alternativeName>
        <fullName evidence="7">Peptidoglycan polymerization terminase</fullName>
    </alternativeName>
</protein>
<feature type="transmembrane region" description="Helical" evidence="7">
    <location>
        <begin position="73"/>
        <end position="93"/>
    </location>
</feature>
<dbReference type="PANTHER" id="PTHR30518:SF2">
    <property type="entry name" value="ENDOLYTIC MUREIN TRANSGLYCOSYLASE"/>
    <property type="match status" value="1"/>
</dbReference>
<dbReference type="GO" id="GO:0071555">
    <property type="term" value="P:cell wall organization"/>
    <property type="evidence" value="ECO:0007669"/>
    <property type="project" value="UniProtKB-KW"/>
</dbReference>
<dbReference type="CDD" id="cd08010">
    <property type="entry name" value="MltG_like"/>
    <property type="match status" value="1"/>
</dbReference>
<comment type="catalytic activity">
    <reaction evidence="7">
        <text>a peptidoglycan chain = a peptidoglycan chain with N-acetyl-1,6-anhydromuramyl-[peptide] at the reducing end + a peptidoglycan chain with N-acetylglucosamine at the non-reducing end.</text>
        <dbReference type="EC" id="4.2.2.29"/>
    </reaction>
</comment>
<evidence type="ECO:0000256" key="3">
    <source>
        <dbReference type="ARBA" id="ARBA00022989"/>
    </source>
</evidence>
<name>A0A4R3K9V6_9FIRM</name>
<keyword evidence="5 7" id="KW-0456">Lyase</keyword>
<dbReference type="PANTHER" id="PTHR30518">
    <property type="entry name" value="ENDOLYTIC MUREIN TRANSGLYCOSYLASE"/>
    <property type="match status" value="1"/>
</dbReference>
<comment type="function">
    <text evidence="7">Functions as a peptidoglycan terminase that cleaves nascent peptidoglycan strands endolytically to terminate their elongation.</text>
</comment>
<evidence type="ECO:0000313" key="8">
    <source>
        <dbReference type="EMBL" id="TCS79695.1"/>
    </source>
</evidence>
<sequence>MSYALQVIKKYSQKIFSYIKNIKYFDPSFIKNNSFFNFKTNNFFNFSFLKDNKLSSLFSTIKNNKLFNIPVKYIMGSLFLFLVAVFIGFHSIAPKDNRPIVIEIKPGMQTAEIAKLLKDKDIIYHDTFFELLAKLRGLDKELKGGEYVLHPAMSNDEVMDELLKGPQNIIVKVTIPEGYTVEQIADLLEKKQVTTKHDFLNLAQKYIPYEYMQNNDPNVKYKLEGYLFPDTYEFVKGSPAKKIIDTMTGEFDKKLNNDLREQAKEKDLSIHDLIVLASLVEAEAKFDEDRPIIAQVFFNRLDINMPLQSDTTIQYAMRKRKENISIDDTKIDSPYNTYIHYGLPPSAVDNPGLASIKAVLYPQANDYLYFVADNQGHNHYNRTYTEHLDTINNIE</sequence>
<dbReference type="InterPro" id="IPR003770">
    <property type="entry name" value="MLTG-like"/>
</dbReference>
<evidence type="ECO:0000256" key="6">
    <source>
        <dbReference type="ARBA" id="ARBA00023316"/>
    </source>
</evidence>
<evidence type="ECO:0000256" key="4">
    <source>
        <dbReference type="ARBA" id="ARBA00023136"/>
    </source>
</evidence>
<reference evidence="8 9" key="1">
    <citation type="submission" date="2019-03" db="EMBL/GenBank/DDBJ databases">
        <title>Genomic Encyclopedia of Type Strains, Phase IV (KMG-IV): sequencing the most valuable type-strain genomes for metagenomic binning, comparative biology and taxonomic classification.</title>
        <authorList>
            <person name="Goeker M."/>
        </authorList>
    </citation>
    <scope>NUCLEOTIDE SEQUENCE [LARGE SCALE GENOMIC DNA]</scope>
    <source>
        <strain evidence="8 9">DSM 20467</strain>
    </source>
</reference>
<dbReference type="EC" id="4.2.2.29" evidence="7"/>
<accession>A0A4R3K9V6</accession>
<dbReference type="EMBL" id="SMAA01000006">
    <property type="protein sequence ID" value="TCS79695.1"/>
    <property type="molecule type" value="Genomic_DNA"/>
</dbReference>
<dbReference type="Proteomes" id="UP000295188">
    <property type="component" value="Unassembled WGS sequence"/>
</dbReference>
<gene>
    <name evidence="7" type="primary">mltG</name>
    <name evidence="8" type="ORF">EDC37_106111</name>
</gene>
<feature type="site" description="Important for catalytic activity" evidence="7">
    <location>
        <position position="283"/>
    </location>
</feature>
<dbReference type="GO" id="GO:0009252">
    <property type="term" value="P:peptidoglycan biosynthetic process"/>
    <property type="evidence" value="ECO:0007669"/>
    <property type="project" value="UniProtKB-UniRule"/>
</dbReference>
<comment type="caution">
    <text evidence="8">The sequence shown here is derived from an EMBL/GenBank/DDBJ whole genome shotgun (WGS) entry which is preliminary data.</text>
</comment>
<dbReference type="Pfam" id="PF02618">
    <property type="entry name" value="YceG"/>
    <property type="match status" value="1"/>
</dbReference>
<keyword evidence="6 7" id="KW-0961">Cell wall biogenesis/degradation</keyword>
<dbReference type="HAMAP" id="MF_02065">
    <property type="entry name" value="MltG"/>
    <property type="match status" value="1"/>
</dbReference>
<dbReference type="NCBIfam" id="TIGR00247">
    <property type="entry name" value="endolytic transglycosylase MltG"/>
    <property type="match status" value="1"/>
</dbReference>
<dbReference type="Gene3D" id="3.30.160.60">
    <property type="entry name" value="Classic Zinc Finger"/>
    <property type="match status" value="1"/>
</dbReference>
<evidence type="ECO:0000313" key="9">
    <source>
        <dbReference type="Proteomes" id="UP000295188"/>
    </source>
</evidence>
<comment type="subcellular location">
    <subcellularLocation>
        <location evidence="7">Cell membrane</location>
        <topology evidence="7">Single-pass membrane protein</topology>
    </subcellularLocation>
</comment>